<dbReference type="eggNOG" id="COG3210">
    <property type="taxonomic scope" value="Bacteria"/>
</dbReference>
<dbReference type="InterPro" id="IPR012334">
    <property type="entry name" value="Pectin_lyas_fold"/>
</dbReference>
<dbReference type="HOGENOM" id="CLU_001325_0_0_3"/>
<reference evidence="3" key="1">
    <citation type="journal article" date="2013" name="Proc. Natl. Acad. Sci. U.S.A.">
        <title>Improving the coverage of the cyanobacterial phylum using diversity-driven genome sequencing.</title>
        <authorList>
            <person name="Shih P.M."/>
            <person name="Wu D."/>
            <person name="Latifi A."/>
            <person name="Axen S.D."/>
            <person name="Fewer D.P."/>
            <person name="Talla E."/>
            <person name="Calteau A."/>
            <person name="Cai F."/>
            <person name="Tandeau de Marsac N."/>
            <person name="Rippka R."/>
            <person name="Herdman M."/>
            <person name="Sivonen K."/>
            <person name="Coursin T."/>
            <person name="Laurent T."/>
            <person name="Goodwin L."/>
            <person name="Nolan M."/>
            <person name="Davenport K.W."/>
            <person name="Han C.S."/>
            <person name="Rubin E.M."/>
            <person name="Eisen J.A."/>
            <person name="Woyke T."/>
            <person name="Gugger M."/>
            <person name="Kerfeld C.A."/>
        </authorList>
    </citation>
    <scope>NUCLEOTIDE SEQUENCE [LARGE SCALE GENOMIC DNA]</scope>
    <source>
        <strain evidence="3">ATCC 27899 / PCC 7122</strain>
    </source>
</reference>
<dbReference type="RefSeq" id="WP_015212964.1">
    <property type="nucleotide sequence ID" value="NC_019771.1"/>
</dbReference>
<dbReference type="SMART" id="SM00912">
    <property type="entry name" value="Haemagg_act"/>
    <property type="match status" value="1"/>
</dbReference>
<dbReference type="EMBL" id="CP003659">
    <property type="protein sequence ID" value="AFZ56311.1"/>
    <property type="molecule type" value="Genomic_DNA"/>
</dbReference>
<dbReference type="NCBIfam" id="TIGR01901">
    <property type="entry name" value="adhes_NPXG"/>
    <property type="match status" value="1"/>
</dbReference>
<dbReference type="STRING" id="272123.Anacy_0725"/>
<dbReference type="InterPro" id="IPR011050">
    <property type="entry name" value="Pectin_lyase_fold/virulence"/>
</dbReference>
<name>K9ZAV9_ANACC</name>
<gene>
    <name evidence="2" type="ordered locus">Anacy_0725</name>
</gene>
<evidence type="ECO:0000259" key="1">
    <source>
        <dbReference type="SMART" id="SM00912"/>
    </source>
</evidence>
<dbReference type="PATRIC" id="fig|272123.3.peg.792"/>
<evidence type="ECO:0000313" key="3">
    <source>
        <dbReference type="Proteomes" id="UP000010474"/>
    </source>
</evidence>
<proteinExistence type="predicted"/>
<keyword evidence="3" id="KW-1185">Reference proteome</keyword>
<dbReference type="SUPFAM" id="SSF51126">
    <property type="entry name" value="Pectin lyase-like"/>
    <property type="match status" value="3"/>
</dbReference>
<dbReference type="KEGG" id="acy:Anacy_0725"/>
<dbReference type="Proteomes" id="UP000010474">
    <property type="component" value="Chromosome"/>
</dbReference>
<dbReference type="Pfam" id="PF05860">
    <property type="entry name" value="TPS"/>
    <property type="match status" value="1"/>
</dbReference>
<protein>
    <submittedName>
        <fullName evidence="2">Filamentous hemagglutinin family outer membrane protein</fullName>
    </submittedName>
</protein>
<feature type="domain" description="Filamentous haemagglutinin FhaB/tRNA nuclease CdiA-like TPS" evidence="1">
    <location>
        <begin position="43"/>
        <end position="159"/>
    </location>
</feature>
<dbReference type="Gene3D" id="2.160.20.10">
    <property type="entry name" value="Single-stranded right-handed beta-helix, Pectin lyase-like"/>
    <property type="match status" value="2"/>
</dbReference>
<dbReference type="AlphaFoldDB" id="K9ZAV9"/>
<evidence type="ECO:0000313" key="2">
    <source>
        <dbReference type="EMBL" id="AFZ56311.1"/>
    </source>
</evidence>
<sequence length="845" mass="86765">MRVRPFPLMLTTGLLTPEIMLTAIFLWSCGALAKPTVGIAQVTSDGTTNTIVNPSGNNFNILNGIEKGNNLFHSFSNFSVPTGGSATFDLTNTPNITTIFSRVTGGNISHIDGLIQTLNGNNPASLFLMNPNGIVFGQNASLNIGGSFVGTTANSIKFSDGVDFSAENASGSPLLTMSIPVGLQMGSNPAAINVNNTGHRLTFLIHPLISSPDRSNNPLGLSVNSDNTLALVGGEIALDGGVLNAPSGHIELGSASNGTVNLNTSVPIWSFDYGNLQQFGNIQLSHQSLTDASGTPAGSIHFQGRNISLNDASAALLVNQGSSNSGDISMNASESLALWGFGTNGFPQSMLRADNFGDGEGGNILVSASQIFLKDGGALHGINFGQGAGSNISVEIGDLLHIVGLSPISGFASSLNTITRGSGKSGDIRVVTNKLQILDGAVIGNSPWGNGAGGNTTINASDFIEVIGENPQNLAASVIVAGTFSQANAGQLTINTPKLRLRDGGGIVASTVNSGNGGDLFINVSDSIEVSGVGSISGLPSRIGARGELLAPPIRQLFGLPDVITGNTGKLILNTSHLQITDGAIVGVDHQGVGDAGKLEINAGSIRLDNGGSLTAATAEGEGGNVFVQANDLIMRHGSSLVTNAGGIGNGGNITINSPIILGLENSDIVANAVQGNGGNINITTQGIFGLKYRNELTSENDITASSQFGVNGTVDINNFGVDPSSGLVELPENVTDSSQQIATGCSHDAGSSFVATGRGGIPQNPTQQARNDVYNWLRLGSWTDIRDISAYRGNIASAQIPPSPKTLISATSWHRNPEGKIELIADKSPIQVQQSFTCAAVSKS</sequence>
<accession>K9ZAV9</accession>
<dbReference type="InterPro" id="IPR008638">
    <property type="entry name" value="FhaB/CdiA-like_TPS"/>
</dbReference>
<organism evidence="2 3">
    <name type="scientific">Anabaena cylindrica (strain ATCC 27899 / PCC 7122)</name>
    <dbReference type="NCBI Taxonomy" id="272123"/>
    <lineage>
        <taxon>Bacteria</taxon>
        <taxon>Bacillati</taxon>
        <taxon>Cyanobacteriota</taxon>
        <taxon>Cyanophyceae</taxon>
        <taxon>Nostocales</taxon>
        <taxon>Nostocaceae</taxon>
        <taxon>Anabaena</taxon>
    </lineage>
</organism>
<dbReference type="OrthoDB" id="474851at2"/>